<keyword evidence="2" id="KW-1185">Reference proteome</keyword>
<proteinExistence type="predicted"/>
<name>A0ACC1D0T0_9NEOP</name>
<sequence>MGRTYTVTVFTSLILSRSIFGYTGDPMMFYSPYDARSNTFMGPSNPAYQYYQPMSRTIQQPAQRPLLHKNPEAVLTDHHDQQNFTINDLLDSINEGSHKEEEPEHFKSVTRDYDYMPYPGPSQMSYNSPKPSYGPPQPPAYTPAPHHPAPAKFSLLKPDLVSLLMKPVTTKVASKVSGLLSLVLTLLTGSAPDDLEVKGFKDIVINGILKPLLIAKGGIKSLISKLAIPVISLLLINLEVLVTVWWLWDECPEQKPTYNYVKPEYNSYHSYS</sequence>
<comment type="caution">
    <text evidence="1">The sequence shown here is derived from an EMBL/GenBank/DDBJ whole genome shotgun (WGS) entry which is preliminary data.</text>
</comment>
<protein>
    <submittedName>
        <fullName evidence="1">Uncharacterized protein</fullName>
    </submittedName>
</protein>
<evidence type="ECO:0000313" key="2">
    <source>
        <dbReference type="Proteomes" id="UP000824533"/>
    </source>
</evidence>
<dbReference type="EMBL" id="CM034398">
    <property type="protein sequence ID" value="KAJ0177132.1"/>
    <property type="molecule type" value="Genomic_DNA"/>
</dbReference>
<evidence type="ECO:0000313" key="1">
    <source>
        <dbReference type="EMBL" id="KAJ0177132.1"/>
    </source>
</evidence>
<gene>
    <name evidence="1" type="ORF">K1T71_007141</name>
</gene>
<accession>A0ACC1D0T0</accession>
<dbReference type="Proteomes" id="UP000824533">
    <property type="component" value="Linkage Group LG12"/>
</dbReference>
<reference evidence="1 2" key="1">
    <citation type="journal article" date="2021" name="Front. Genet.">
        <title>Chromosome-Level Genome Assembly Reveals Significant Gene Expansion in the Toll and IMD Signaling Pathways of Dendrolimus kikuchii.</title>
        <authorList>
            <person name="Zhou J."/>
            <person name="Wu P."/>
            <person name="Xiong Z."/>
            <person name="Liu N."/>
            <person name="Zhao N."/>
            <person name="Ji M."/>
            <person name="Qiu Y."/>
            <person name="Yang B."/>
        </authorList>
    </citation>
    <scope>NUCLEOTIDE SEQUENCE [LARGE SCALE GENOMIC DNA]</scope>
    <source>
        <strain evidence="1">Ann1</strain>
    </source>
</reference>
<organism evidence="1 2">
    <name type="scientific">Dendrolimus kikuchii</name>
    <dbReference type="NCBI Taxonomy" id="765133"/>
    <lineage>
        <taxon>Eukaryota</taxon>
        <taxon>Metazoa</taxon>
        <taxon>Ecdysozoa</taxon>
        <taxon>Arthropoda</taxon>
        <taxon>Hexapoda</taxon>
        <taxon>Insecta</taxon>
        <taxon>Pterygota</taxon>
        <taxon>Neoptera</taxon>
        <taxon>Endopterygota</taxon>
        <taxon>Lepidoptera</taxon>
        <taxon>Glossata</taxon>
        <taxon>Ditrysia</taxon>
        <taxon>Bombycoidea</taxon>
        <taxon>Lasiocampidae</taxon>
        <taxon>Dendrolimus</taxon>
    </lineage>
</organism>